<proteinExistence type="predicted"/>
<keyword evidence="6" id="KW-1185">Reference proteome</keyword>
<evidence type="ECO:0000256" key="3">
    <source>
        <dbReference type="PROSITE-ProRule" id="PRU00339"/>
    </source>
</evidence>
<feature type="compositionally biased region" description="Basic and acidic residues" evidence="4">
    <location>
        <begin position="259"/>
        <end position="290"/>
    </location>
</feature>
<evidence type="ECO:0000256" key="1">
    <source>
        <dbReference type="ARBA" id="ARBA00022737"/>
    </source>
</evidence>
<dbReference type="Gene3D" id="1.25.40.10">
    <property type="entry name" value="Tetratricopeptide repeat domain"/>
    <property type="match status" value="1"/>
</dbReference>
<dbReference type="InterPro" id="IPR050498">
    <property type="entry name" value="Ycf3"/>
</dbReference>
<dbReference type="GO" id="GO:0046813">
    <property type="term" value="P:receptor-mediated virion attachment to host cell"/>
    <property type="evidence" value="ECO:0007669"/>
    <property type="project" value="TreeGrafter"/>
</dbReference>
<keyword evidence="1" id="KW-0677">Repeat</keyword>
<evidence type="ECO:0000313" key="6">
    <source>
        <dbReference type="Proteomes" id="UP000197153"/>
    </source>
</evidence>
<dbReference type="InterPro" id="IPR011990">
    <property type="entry name" value="TPR-like_helical_dom_sf"/>
</dbReference>
<dbReference type="AlphaFoldDB" id="A0A248JLS9"/>
<dbReference type="GO" id="GO:0009279">
    <property type="term" value="C:cell outer membrane"/>
    <property type="evidence" value="ECO:0007669"/>
    <property type="project" value="TreeGrafter"/>
</dbReference>
<feature type="repeat" description="TPR" evidence="3">
    <location>
        <begin position="113"/>
        <end position="146"/>
    </location>
</feature>
<dbReference type="InterPro" id="IPR019734">
    <property type="entry name" value="TPR_rpt"/>
</dbReference>
<protein>
    <submittedName>
        <fullName evidence="5">Uncharacterized protein</fullName>
    </submittedName>
</protein>
<organism evidence="5 6">
    <name type="scientific">Nitrospirillum viridazoti CBAmc</name>
    <dbReference type="NCBI Taxonomy" id="1441467"/>
    <lineage>
        <taxon>Bacteria</taxon>
        <taxon>Pseudomonadati</taxon>
        <taxon>Pseudomonadota</taxon>
        <taxon>Alphaproteobacteria</taxon>
        <taxon>Rhodospirillales</taxon>
        <taxon>Azospirillaceae</taxon>
        <taxon>Nitrospirillum</taxon>
        <taxon>Nitrospirillum viridazoti</taxon>
    </lineage>
</organism>
<sequence>MMITLKLPHLSSRVLAPATILGVTILGVVILCGMATGAGAVPVALNRDTCLQRAKELPDFAYAEAQLWEKKGGGNDARLCQAMAQLFRGEYKESAVALEAVIPVLGLPPKVTAGLWGKAGWAWFNAKEHAKADTDYTKAIGLQPEDPDLLIDRATERAGAERWWDVLRDLDRALSLDGGRVDAMVMRAETKHRLGRDVEAGRDLRMALSLDPDNAQGLLLSGNIKADRGDKPGAKADWTHAVQVAGDSAAGAAAQDNLARLDGKDPMKDDAPAKAAPKADAKTEDKPRGQ</sequence>
<evidence type="ECO:0000256" key="2">
    <source>
        <dbReference type="ARBA" id="ARBA00022803"/>
    </source>
</evidence>
<evidence type="ECO:0000256" key="4">
    <source>
        <dbReference type="SAM" id="MobiDB-lite"/>
    </source>
</evidence>
<dbReference type="EMBL" id="CP022110">
    <property type="protein sequence ID" value="ASG19609.1"/>
    <property type="molecule type" value="Genomic_DNA"/>
</dbReference>
<feature type="region of interest" description="Disordered" evidence="4">
    <location>
        <begin position="253"/>
        <end position="290"/>
    </location>
</feature>
<dbReference type="SUPFAM" id="SSF48452">
    <property type="entry name" value="TPR-like"/>
    <property type="match status" value="1"/>
</dbReference>
<dbReference type="Proteomes" id="UP000197153">
    <property type="component" value="Chromosome 1"/>
</dbReference>
<reference evidence="5 6" key="1">
    <citation type="submission" date="2017-06" db="EMBL/GenBank/DDBJ databases">
        <title>Complete genome sequence of Nitrospirillum amazonense strain CBAmC, an endophytic nitrogen-fixing and plant growth-promoting bacterium, isolated from sugarcane.</title>
        <authorList>
            <person name="Schwab S."/>
            <person name="dos Santos Teixeira K.R."/>
            <person name="Simoes Araujo J.L."/>
            <person name="Soares Vidal M."/>
            <person name="Borges de Freitas H.R."/>
            <person name="Rivello Crivelaro A.L."/>
            <person name="Bueno de Camargo Nunes A."/>
            <person name="dos Santos C.M."/>
            <person name="Palmeira da Silva Rosa D."/>
            <person name="da Silva Padilha D."/>
            <person name="da Silva E."/>
            <person name="Araujo Terra L."/>
            <person name="Soares Mendes V."/>
            <person name="Farinelli L."/>
            <person name="Magalhaes Cruz L."/>
            <person name="Baldani J.I."/>
        </authorList>
    </citation>
    <scope>NUCLEOTIDE SEQUENCE [LARGE SCALE GENOMIC DNA]</scope>
    <source>
        <strain evidence="5 6">CBAmC</strain>
    </source>
</reference>
<keyword evidence="2 3" id="KW-0802">TPR repeat</keyword>
<dbReference type="PANTHER" id="PTHR44858">
    <property type="entry name" value="TETRATRICOPEPTIDE REPEAT PROTEIN 6"/>
    <property type="match status" value="1"/>
</dbReference>
<accession>A0A248JLS9</accession>
<name>A0A248JLS9_9PROT</name>
<dbReference type="KEGG" id="nao:Y958_01305"/>
<gene>
    <name evidence="5" type="ORF">Y958_01305</name>
</gene>
<dbReference type="SMART" id="SM00028">
    <property type="entry name" value="TPR"/>
    <property type="match status" value="4"/>
</dbReference>
<dbReference type="PROSITE" id="PS50005">
    <property type="entry name" value="TPR"/>
    <property type="match status" value="1"/>
</dbReference>
<evidence type="ECO:0000313" key="5">
    <source>
        <dbReference type="EMBL" id="ASG19609.1"/>
    </source>
</evidence>
<dbReference type="PANTHER" id="PTHR44858:SF1">
    <property type="entry name" value="UDP-N-ACETYLGLUCOSAMINE--PEPTIDE N-ACETYLGLUCOSAMINYLTRANSFERASE SPINDLY-RELATED"/>
    <property type="match status" value="1"/>
</dbReference>
<dbReference type="RefSeq" id="WP_088870599.1">
    <property type="nucleotide sequence ID" value="NZ_CP022110.1"/>
</dbReference>